<organism evidence="1 2">
    <name type="scientific">Jeotgalibacillus malaysiensis</name>
    <dbReference type="NCBI Taxonomy" id="1508404"/>
    <lineage>
        <taxon>Bacteria</taxon>
        <taxon>Bacillati</taxon>
        <taxon>Bacillota</taxon>
        <taxon>Bacilli</taxon>
        <taxon>Bacillales</taxon>
        <taxon>Caryophanaceae</taxon>
        <taxon>Jeotgalibacillus</taxon>
    </lineage>
</organism>
<dbReference type="AlphaFoldDB" id="A0A0B5AMS7"/>
<dbReference type="Gene3D" id="2.60.120.580">
    <property type="entry name" value="Acetamidase/Formamidase-like domains"/>
    <property type="match status" value="1"/>
</dbReference>
<dbReference type="Proteomes" id="UP000031449">
    <property type="component" value="Chromosome"/>
</dbReference>
<name>A0A0B5AMS7_9BACL</name>
<dbReference type="Pfam" id="PF03069">
    <property type="entry name" value="FmdA_AmdA"/>
    <property type="match status" value="2"/>
</dbReference>
<dbReference type="SUPFAM" id="SSF141130">
    <property type="entry name" value="Acetamidase/Formamidase-like"/>
    <property type="match status" value="1"/>
</dbReference>
<evidence type="ECO:0000313" key="1">
    <source>
        <dbReference type="EMBL" id="AJD89967.1"/>
    </source>
</evidence>
<dbReference type="PANTHER" id="PTHR31891:SF1">
    <property type="entry name" value="FORMAMIDASE C869.04-RELATED"/>
    <property type="match status" value="1"/>
</dbReference>
<dbReference type="Gene3D" id="3.10.28.20">
    <property type="entry name" value="Acetamidase/Formamidase-like domains"/>
    <property type="match status" value="1"/>
</dbReference>
<sequence length="320" mass="34388">MATHYIEASDSVLHGSFSPEHKPVLTIENGDSVTLNTIGLEWGLKNKDGSEMSFRSRTKEKKPGHPLVGPIYINGAKPGMMIAVRINKIVPGWYGWNVGGGADSWQNQQAAISTEERTTLQWELDAEAMTGKTTIGTRSFQVPLSPFMGVMATAPAEKGLHSTIPPRYCGGNIDCKELVEGSTIYLPVAVEGALFSTGDGHAAQGDGEISGTAIECPMDEVSLTFTLFENQTISGPRADTPSGWLTFGFDVDLNKAAGMALKEMIDLMQERFQVSREEAIALGSTVVDLRITQVVNQVKGVHAVLPHGVLEVKASDQATK</sequence>
<dbReference type="GO" id="GO:0016811">
    <property type="term" value="F:hydrolase activity, acting on carbon-nitrogen (but not peptide) bonds, in linear amides"/>
    <property type="evidence" value="ECO:0007669"/>
    <property type="project" value="InterPro"/>
</dbReference>
<dbReference type="PANTHER" id="PTHR31891">
    <property type="entry name" value="FORMAMIDASE C869.04-RELATED"/>
    <property type="match status" value="1"/>
</dbReference>
<dbReference type="HOGENOM" id="CLU_032013_1_0_9"/>
<dbReference type="BioCyc" id="JESP1508404:G14D9-9867-MONOMER"/>
<dbReference type="STRING" id="1508404.JMA_06500"/>
<dbReference type="InterPro" id="IPR004304">
    <property type="entry name" value="FmdA_AmdA"/>
</dbReference>
<evidence type="ECO:0000313" key="2">
    <source>
        <dbReference type="Proteomes" id="UP000031449"/>
    </source>
</evidence>
<protein>
    <submittedName>
        <fullName evidence="1">Acetamidase/Formamidase</fullName>
    </submittedName>
</protein>
<accession>A0A0B5AMS7</accession>
<reference evidence="1 2" key="1">
    <citation type="submission" date="2014-08" db="EMBL/GenBank/DDBJ databases">
        <title>Complete genome of a marine bacteria Jeotgalibacillus malaysiensis.</title>
        <authorList>
            <person name="Yaakop A.S."/>
            <person name="Chan K.-G."/>
            <person name="Goh K.M."/>
        </authorList>
    </citation>
    <scope>NUCLEOTIDE SEQUENCE [LARGE SCALE GENOMIC DNA]</scope>
    <source>
        <strain evidence="1 2">D5</strain>
    </source>
</reference>
<gene>
    <name evidence="1" type="ORF">JMA_06500</name>
</gene>
<dbReference type="OrthoDB" id="9811740at2"/>
<dbReference type="EMBL" id="CP009416">
    <property type="protein sequence ID" value="AJD89967.1"/>
    <property type="molecule type" value="Genomic_DNA"/>
</dbReference>
<dbReference type="KEGG" id="jeo:JMA_06500"/>
<keyword evidence="2" id="KW-1185">Reference proteome</keyword>
<proteinExistence type="predicted"/>